<gene>
    <name evidence="1" type="ORF">M419DRAFT_128957</name>
</gene>
<dbReference type="HOGENOM" id="CLU_1652386_0_0_1"/>
<sequence>MYEGSSRAACGESKQSIAILHAALQYREGDAENYPVTWATTQLLKTVSAAQLNAGAPILREQAGNVASGIYVEKQGLQRYTAISCLQSHSLAIAHQSRIALLNHTGVLQTTTQFPGKTVTGGDPEVSVKEYMSRKGIENRHIIFLDIGFQTPYRLDTPRR</sequence>
<name>A0A024SBQ3_HYPJR</name>
<organism evidence="1 2">
    <name type="scientific">Hypocrea jecorina (strain ATCC 56765 / BCRC 32924 / NRRL 11460 / Rut C-30)</name>
    <name type="common">Trichoderma reesei</name>
    <dbReference type="NCBI Taxonomy" id="1344414"/>
    <lineage>
        <taxon>Eukaryota</taxon>
        <taxon>Fungi</taxon>
        <taxon>Dikarya</taxon>
        <taxon>Ascomycota</taxon>
        <taxon>Pezizomycotina</taxon>
        <taxon>Sordariomycetes</taxon>
        <taxon>Hypocreomycetidae</taxon>
        <taxon>Hypocreales</taxon>
        <taxon>Hypocreaceae</taxon>
        <taxon>Trichoderma</taxon>
    </lineage>
</organism>
<dbReference type="EMBL" id="KI911144">
    <property type="protein sequence ID" value="ETS02790.1"/>
    <property type="molecule type" value="Genomic_DNA"/>
</dbReference>
<reference evidence="2" key="1">
    <citation type="journal article" date="2013" name="Ind. Biotechnol.">
        <title>Comparative genomics analysis of Trichoderma reesei strains.</title>
        <authorList>
            <person name="Koike H."/>
            <person name="Aerts A."/>
            <person name="LaButti K."/>
            <person name="Grigoriev I.V."/>
            <person name="Baker S.E."/>
        </authorList>
    </citation>
    <scope>NUCLEOTIDE SEQUENCE [LARGE SCALE GENOMIC DNA]</scope>
    <source>
        <strain evidence="2">ATCC 56765 / BCRC 32924 / NRRL 11460 / Rut C-30</strain>
    </source>
</reference>
<protein>
    <submittedName>
        <fullName evidence="1">Uncharacterized protein</fullName>
    </submittedName>
</protein>
<dbReference type="KEGG" id="trr:M419DRAFT_128957"/>
<dbReference type="AlphaFoldDB" id="A0A024SBQ3"/>
<proteinExistence type="predicted"/>
<evidence type="ECO:0000313" key="1">
    <source>
        <dbReference type="EMBL" id="ETS02790.1"/>
    </source>
</evidence>
<evidence type="ECO:0000313" key="2">
    <source>
        <dbReference type="Proteomes" id="UP000024376"/>
    </source>
</evidence>
<dbReference type="Proteomes" id="UP000024376">
    <property type="component" value="Unassembled WGS sequence"/>
</dbReference>
<accession>A0A024SBQ3</accession>